<evidence type="ECO:0000256" key="8">
    <source>
        <dbReference type="SAM" id="MobiDB-lite"/>
    </source>
</evidence>
<dbReference type="PANTHER" id="PTHR11733:SF239">
    <property type="entry name" value="NEPRILYSIN-11"/>
    <property type="match status" value="1"/>
</dbReference>
<evidence type="ECO:0000256" key="9">
    <source>
        <dbReference type="SAM" id="Phobius"/>
    </source>
</evidence>
<dbReference type="AlphaFoldDB" id="A0A915CDF7"/>
<dbReference type="Pfam" id="PF01431">
    <property type="entry name" value="Peptidase_M13"/>
    <property type="match status" value="1"/>
</dbReference>
<dbReference type="PRINTS" id="PR00786">
    <property type="entry name" value="NEPRILYSIN"/>
</dbReference>
<accession>A0A915CDF7</accession>
<dbReference type="InterPro" id="IPR024079">
    <property type="entry name" value="MetalloPept_cat_dom_sf"/>
</dbReference>
<dbReference type="PANTHER" id="PTHR11733">
    <property type="entry name" value="ZINC METALLOPROTEASE FAMILY M13 NEPRILYSIN-RELATED"/>
    <property type="match status" value="1"/>
</dbReference>
<dbReference type="InterPro" id="IPR008753">
    <property type="entry name" value="Peptidase_M13_N"/>
</dbReference>
<dbReference type="Pfam" id="PF05649">
    <property type="entry name" value="Peptidase_M13_N"/>
    <property type="match status" value="1"/>
</dbReference>
<name>A0A915CDF7_PARUN</name>
<dbReference type="InterPro" id="IPR042089">
    <property type="entry name" value="Peptidase_M13_dom_2"/>
</dbReference>
<dbReference type="GO" id="GO:0005886">
    <property type="term" value="C:plasma membrane"/>
    <property type="evidence" value="ECO:0007669"/>
    <property type="project" value="TreeGrafter"/>
</dbReference>
<evidence type="ECO:0000256" key="3">
    <source>
        <dbReference type="ARBA" id="ARBA00022670"/>
    </source>
</evidence>
<keyword evidence="4" id="KW-0479">Metal-binding</keyword>
<keyword evidence="7" id="KW-0482">Metalloprotease</keyword>
<reference evidence="13" key="1">
    <citation type="submission" date="2022-11" db="UniProtKB">
        <authorList>
            <consortium name="WormBaseParasite"/>
        </authorList>
    </citation>
    <scope>IDENTIFICATION</scope>
</reference>
<sequence>MVMPNFHPPDFMNLRMPNNESHVQLIAMAQGSASTTTTPSESPVFSGPPPPEYAESANDLPPPPRIAYKATGGKSLLQWWRRRSSLEKFLLITTLLLMMLLVITLGLLSRFYGRRAVSISKEMKADDKIALNEERTTIATIITSTFPTIPSLSSDQICTSKGCVLAASHLLMAMNASADPCDNFYEYACGQWNRDHPIPDDMFAYGTFAYVRENVRQQMRVLLESDSSTTSKSIDMARIAYRTCMNTSELESLKSTQLLSALESLGGWPLIELGLWNNETFDLTSLLAAARRNYGNEIFFQVYVYADAKNTTKNTLYIDQGMLSLGRGSRDYYLNKTMFTNHLEAYKKYQREVAKLLMEDANKSRDDADLEADLLAMIEFEKEFATIIVPEDDRRNNTRMYNKRRIADLAMLMPQVDWVRFFHIVTPNDLHKLIDNDTEVIICEIEFLRKAARLLDSTDDRIKTNYIMWRIVHSWVKVLDMRFDDIKQDFFRVMTGQQAKSPRWKECAQGPTTMLPLAAGALYIREHFDSTDKKEALEMIANLREAFKELVADNDWMDSATKKVAIEKAEGMINHIGYPDFIKNDTDLDKHYERLDLRSTDSYFDLLRKVLLWSQEKEFLRLTKVFDKYEFEVSPAVVNAFYSPEKNALTFPAGILKPPFFSGMYPKMVNYGAIGAVIGHEITHGFDDQGSQFDKDGNLQNWWNPDSYKGFAKRKECIINQYSSYKVPNTDLTVNGKLTQGENIADNGGVKEAYRAYRKYVKQLGREEPRLPGLQHFSNDQIFFLSYAHFWCGHKKDAAAVQQVLTDEHSPEIFRVIGVLSNLDEFSKAFRCASGTPLNPPKRCIVW</sequence>
<keyword evidence="5" id="KW-0378">Hydrolase</keyword>
<evidence type="ECO:0000313" key="12">
    <source>
        <dbReference type="Proteomes" id="UP000887569"/>
    </source>
</evidence>
<dbReference type="InterPro" id="IPR000718">
    <property type="entry name" value="Peptidase_M13"/>
</dbReference>
<dbReference type="Gene3D" id="3.40.390.10">
    <property type="entry name" value="Collagenase (Catalytic Domain)"/>
    <property type="match status" value="1"/>
</dbReference>
<proteinExistence type="inferred from homology"/>
<keyword evidence="9" id="KW-0472">Membrane</keyword>
<feature type="domain" description="Peptidase M13 C-terminal" evidence="10">
    <location>
        <begin position="639"/>
        <end position="844"/>
    </location>
</feature>
<dbReference type="InterPro" id="IPR018497">
    <property type="entry name" value="Peptidase_M13_C"/>
</dbReference>
<feature type="region of interest" description="Disordered" evidence="8">
    <location>
        <begin position="31"/>
        <end position="65"/>
    </location>
</feature>
<keyword evidence="6" id="KW-0862">Zinc</keyword>
<dbReference type="GO" id="GO:0046872">
    <property type="term" value="F:metal ion binding"/>
    <property type="evidence" value="ECO:0007669"/>
    <property type="project" value="UniProtKB-KW"/>
</dbReference>
<feature type="compositionally biased region" description="Low complexity" evidence="8">
    <location>
        <begin position="32"/>
        <end position="43"/>
    </location>
</feature>
<evidence type="ECO:0000256" key="5">
    <source>
        <dbReference type="ARBA" id="ARBA00022801"/>
    </source>
</evidence>
<dbReference type="Proteomes" id="UP000887569">
    <property type="component" value="Unplaced"/>
</dbReference>
<protein>
    <submittedName>
        <fullName evidence="13">Peptidase family M13</fullName>
    </submittedName>
</protein>
<dbReference type="SUPFAM" id="SSF55486">
    <property type="entry name" value="Metalloproteases ('zincins'), catalytic domain"/>
    <property type="match status" value="1"/>
</dbReference>
<evidence type="ECO:0000313" key="13">
    <source>
        <dbReference type="WBParaSite" id="PgR121_g010_t05"/>
    </source>
</evidence>
<keyword evidence="9" id="KW-1133">Transmembrane helix</keyword>
<dbReference type="WBParaSite" id="PgR121_g010_t05">
    <property type="protein sequence ID" value="PgR121_g010_t05"/>
    <property type="gene ID" value="PgR121_g010"/>
</dbReference>
<dbReference type="CDD" id="cd08662">
    <property type="entry name" value="M13"/>
    <property type="match status" value="1"/>
</dbReference>
<evidence type="ECO:0000256" key="1">
    <source>
        <dbReference type="ARBA" id="ARBA00001947"/>
    </source>
</evidence>
<comment type="cofactor">
    <cofactor evidence="1">
        <name>Zn(2+)</name>
        <dbReference type="ChEBI" id="CHEBI:29105"/>
    </cofactor>
</comment>
<dbReference type="Gene3D" id="1.10.1380.10">
    <property type="entry name" value="Neutral endopeptidase , domain2"/>
    <property type="match status" value="1"/>
</dbReference>
<organism evidence="12 13">
    <name type="scientific">Parascaris univalens</name>
    <name type="common">Nematode worm</name>
    <dbReference type="NCBI Taxonomy" id="6257"/>
    <lineage>
        <taxon>Eukaryota</taxon>
        <taxon>Metazoa</taxon>
        <taxon>Ecdysozoa</taxon>
        <taxon>Nematoda</taxon>
        <taxon>Chromadorea</taxon>
        <taxon>Rhabditida</taxon>
        <taxon>Spirurina</taxon>
        <taxon>Ascaridomorpha</taxon>
        <taxon>Ascaridoidea</taxon>
        <taxon>Ascarididae</taxon>
        <taxon>Parascaris</taxon>
    </lineage>
</organism>
<evidence type="ECO:0000256" key="4">
    <source>
        <dbReference type="ARBA" id="ARBA00022723"/>
    </source>
</evidence>
<keyword evidence="12" id="KW-1185">Reference proteome</keyword>
<dbReference type="GO" id="GO:0016485">
    <property type="term" value="P:protein processing"/>
    <property type="evidence" value="ECO:0007669"/>
    <property type="project" value="TreeGrafter"/>
</dbReference>
<keyword evidence="9" id="KW-0812">Transmembrane</keyword>
<evidence type="ECO:0000259" key="10">
    <source>
        <dbReference type="Pfam" id="PF01431"/>
    </source>
</evidence>
<evidence type="ECO:0000256" key="6">
    <source>
        <dbReference type="ARBA" id="ARBA00022833"/>
    </source>
</evidence>
<feature type="transmembrane region" description="Helical" evidence="9">
    <location>
        <begin position="89"/>
        <end position="112"/>
    </location>
</feature>
<evidence type="ECO:0000256" key="7">
    <source>
        <dbReference type="ARBA" id="ARBA00023049"/>
    </source>
</evidence>
<comment type="similarity">
    <text evidence="2">Belongs to the peptidase M13 family.</text>
</comment>
<feature type="domain" description="Peptidase M13 N-terminal" evidence="11">
    <location>
        <begin position="180"/>
        <end position="579"/>
    </location>
</feature>
<dbReference type="GO" id="GO:0004222">
    <property type="term" value="F:metalloendopeptidase activity"/>
    <property type="evidence" value="ECO:0007669"/>
    <property type="project" value="InterPro"/>
</dbReference>
<evidence type="ECO:0000256" key="2">
    <source>
        <dbReference type="ARBA" id="ARBA00007357"/>
    </source>
</evidence>
<keyword evidence="3" id="KW-0645">Protease</keyword>
<evidence type="ECO:0000259" key="11">
    <source>
        <dbReference type="Pfam" id="PF05649"/>
    </source>
</evidence>
<dbReference type="PROSITE" id="PS51885">
    <property type="entry name" value="NEPRILYSIN"/>
    <property type="match status" value="1"/>
</dbReference>